<proteinExistence type="predicted"/>
<dbReference type="EMBL" id="ASYZ01000239">
    <property type="protein sequence ID" value="EPR80175.1"/>
    <property type="molecule type" value="Genomic_DNA"/>
</dbReference>
<name>S7WB33_ACIJU</name>
<evidence type="ECO:0000313" key="2">
    <source>
        <dbReference type="Proteomes" id="UP000018420"/>
    </source>
</evidence>
<sequence length="129" mass="14451">MLEAVQGKAFVVEDLTDSLANFKSALRANSIPYVNVVSVYNKSNLAFAFGIADLRLQIKSLKEIPVVFIQELSFSGLDVLNQVDVKKIKPNIHEDEILQVEFLFKADGLFVGVKYQSELLFQALTTKKQ</sequence>
<dbReference type="PATRIC" id="fig|1330047.3.peg.3375"/>
<evidence type="ECO:0000313" key="1">
    <source>
        <dbReference type="EMBL" id="EPR80175.1"/>
    </source>
</evidence>
<protein>
    <submittedName>
        <fullName evidence="1">Uncharacterized protein</fullName>
    </submittedName>
</protein>
<dbReference type="Proteomes" id="UP000018420">
    <property type="component" value="Unassembled WGS sequence"/>
</dbReference>
<accession>S7WB33</accession>
<dbReference type="AlphaFoldDB" id="S7WB33"/>
<dbReference type="RefSeq" id="WP_004907584.1">
    <property type="nucleotide sequence ID" value="NZ_ASYZ01000239.1"/>
</dbReference>
<gene>
    <name evidence="1" type="ORF">L292_1760</name>
</gene>
<organism evidence="1 2">
    <name type="scientific">Acinetobacter junii CIP 107470 = MTCC 11364</name>
    <dbReference type="NCBI Taxonomy" id="1217666"/>
    <lineage>
        <taxon>Bacteria</taxon>
        <taxon>Pseudomonadati</taxon>
        <taxon>Pseudomonadota</taxon>
        <taxon>Gammaproteobacteria</taxon>
        <taxon>Moraxellales</taxon>
        <taxon>Moraxellaceae</taxon>
        <taxon>Acinetobacter</taxon>
    </lineage>
</organism>
<comment type="caution">
    <text evidence="1">The sequence shown here is derived from an EMBL/GenBank/DDBJ whole genome shotgun (WGS) entry which is preliminary data.</text>
</comment>
<reference evidence="1 2" key="1">
    <citation type="submission" date="2013-05" db="EMBL/GenBank/DDBJ databases">
        <title>Genome assembly of Acinetobacter junii MTCC 11364.</title>
        <authorList>
            <person name="Khatri I."/>
            <person name="Singh N.K."/>
            <person name="Subramanian S."/>
            <person name="Mayilraj S."/>
        </authorList>
    </citation>
    <scope>NUCLEOTIDE SEQUENCE [LARGE SCALE GENOMIC DNA]</scope>
    <source>
        <strain evidence="1 2">MTCC 11364</strain>
    </source>
</reference>